<dbReference type="InterPro" id="IPR036676">
    <property type="entry name" value="PurM-like_C_sf"/>
</dbReference>
<dbReference type="Gene3D" id="3.30.1330.10">
    <property type="entry name" value="PurM-like, N-terminal domain"/>
    <property type="match status" value="1"/>
</dbReference>
<dbReference type="InterPro" id="IPR004733">
    <property type="entry name" value="PurM_cligase"/>
</dbReference>
<evidence type="ECO:0000259" key="16">
    <source>
        <dbReference type="Pfam" id="PF00586"/>
    </source>
</evidence>
<dbReference type="EC" id="6.3.3.1" evidence="4 15"/>
<keyword evidence="9 15" id="KW-0658">Purine biosynthesis</keyword>
<organism evidence="18 19">
    <name type="scientific">Candidatus Mcinerneyibacterium aminivorans</name>
    <dbReference type="NCBI Taxonomy" id="2703815"/>
    <lineage>
        <taxon>Bacteria</taxon>
        <taxon>Candidatus Macinerneyibacteriota</taxon>
        <taxon>Candidatus Mcinerneyibacteria</taxon>
        <taxon>Candidatus Mcinerneyibacteriales</taxon>
        <taxon>Candidatus Mcinerneyibacteriaceae</taxon>
        <taxon>Candidatus Mcinerneyibacterium</taxon>
    </lineage>
</organism>
<dbReference type="InterPro" id="IPR036921">
    <property type="entry name" value="PurM-like_N_sf"/>
</dbReference>
<dbReference type="NCBIfam" id="TIGR00878">
    <property type="entry name" value="purM"/>
    <property type="match status" value="1"/>
</dbReference>
<comment type="similarity">
    <text evidence="3 15">Belongs to the AIR synthase family.</text>
</comment>
<dbReference type="GO" id="GO:0004637">
    <property type="term" value="F:phosphoribosylamine-glycine ligase activity"/>
    <property type="evidence" value="ECO:0007669"/>
    <property type="project" value="TreeGrafter"/>
</dbReference>
<dbReference type="PANTHER" id="PTHR10520">
    <property type="entry name" value="TRIFUNCTIONAL PURINE BIOSYNTHETIC PROTEIN ADENOSINE-3-RELATED"/>
    <property type="match status" value="1"/>
</dbReference>
<dbReference type="FunFam" id="3.90.650.10:FF:000011">
    <property type="entry name" value="Phosphoribosylformylglycinamidine cyclo-ligase"/>
    <property type="match status" value="1"/>
</dbReference>
<dbReference type="AlphaFoldDB" id="A0A5D0MGH1"/>
<keyword evidence="6 15" id="KW-0963">Cytoplasm</keyword>
<evidence type="ECO:0000313" key="18">
    <source>
        <dbReference type="EMBL" id="TYB30338.1"/>
    </source>
</evidence>
<dbReference type="GO" id="GO:0006189">
    <property type="term" value="P:'de novo' IMP biosynthetic process"/>
    <property type="evidence" value="ECO:0007669"/>
    <property type="project" value="UniProtKB-UniRule"/>
</dbReference>
<keyword evidence="10 15" id="KW-0067">ATP-binding</keyword>
<feature type="domain" description="PurM-like C-terminal" evidence="17">
    <location>
        <begin position="170"/>
        <end position="329"/>
    </location>
</feature>
<dbReference type="GO" id="GO:0046084">
    <property type="term" value="P:adenine biosynthetic process"/>
    <property type="evidence" value="ECO:0007669"/>
    <property type="project" value="TreeGrafter"/>
</dbReference>
<gene>
    <name evidence="15" type="primary">purM</name>
    <name evidence="18" type="ORF">FXF47_09365</name>
</gene>
<dbReference type="CDD" id="cd02196">
    <property type="entry name" value="PurM"/>
    <property type="match status" value="1"/>
</dbReference>
<comment type="catalytic activity">
    <reaction evidence="14 15">
        <text>2-formamido-N(1)-(5-O-phospho-beta-D-ribosyl)acetamidine + ATP = 5-amino-1-(5-phospho-beta-D-ribosyl)imidazole + ADP + phosphate + H(+)</text>
        <dbReference type="Rhea" id="RHEA:23032"/>
        <dbReference type="ChEBI" id="CHEBI:15378"/>
        <dbReference type="ChEBI" id="CHEBI:30616"/>
        <dbReference type="ChEBI" id="CHEBI:43474"/>
        <dbReference type="ChEBI" id="CHEBI:137981"/>
        <dbReference type="ChEBI" id="CHEBI:147287"/>
        <dbReference type="ChEBI" id="CHEBI:456216"/>
        <dbReference type="EC" id="6.3.3.1"/>
    </reaction>
</comment>
<evidence type="ECO:0000259" key="17">
    <source>
        <dbReference type="Pfam" id="PF02769"/>
    </source>
</evidence>
<accession>A0A5D0MGH1</accession>
<evidence type="ECO:0000256" key="10">
    <source>
        <dbReference type="ARBA" id="ARBA00022840"/>
    </source>
</evidence>
<dbReference type="GO" id="GO:0005524">
    <property type="term" value="F:ATP binding"/>
    <property type="evidence" value="ECO:0007669"/>
    <property type="project" value="UniProtKB-KW"/>
</dbReference>
<keyword evidence="8 15" id="KW-0547">Nucleotide-binding</keyword>
<evidence type="ECO:0000256" key="8">
    <source>
        <dbReference type="ARBA" id="ARBA00022741"/>
    </source>
</evidence>
<comment type="subcellular location">
    <subcellularLocation>
        <location evidence="1 15">Cytoplasm</location>
    </subcellularLocation>
</comment>
<dbReference type="GO" id="GO:0005829">
    <property type="term" value="C:cytosol"/>
    <property type="evidence" value="ECO:0007669"/>
    <property type="project" value="TreeGrafter"/>
</dbReference>
<evidence type="ECO:0000256" key="11">
    <source>
        <dbReference type="ARBA" id="ARBA00031908"/>
    </source>
</evidence>
<evidence type="ECO:0000256" key="2">
    <source>
        <dbReference type="ARBA" id="ARBA00004686"/>
    </source>
</evidence>
<evidence type="ECO:0000256" key="9">
    <source>
        <dbReference type="ARBA" id="ARBA00022755"/>
    </source>
</evidence>
<dbReference type="Pfam" id="PF00586">
    <property type="entry name" value="AIRS"/>
    <property type="match status" value="1"/>
</dbReference>
<dbReference type="SUPFAM" id="SSF55326">
    <property type="entry name" value="PurM N-terminal domain-like"/>
    <property type="match status" value="1"/>
</dbReference>
<evidence type="ECO:0000256" key="6">
    <source>
        <dbReference type="ARBA" id="ARBA00022490"/>
    </source>
</evidence>
<dbReference type="PANTHER" id="PTHR10520:SF12">
    <property type="entry name" value="TRIFUNCTIONAL PURINE BIOSYNTHETIC PROTEIN ADENOSINE-3"/>
    <property type="match status" value="1"/>
</dbReference>
<evidence type="ECO:0000256" key="1">
    <source>
        <dbReference type="ARBA" id="ARBA00004496"/>
    </source>
</evidence>
<keyword evidence="19" id="KW-1185">Reference proteome</keyword>
<dbReference type="GO" id="GO:0004641">
    <property type="term" value="F:phosphoribosylformylglycinamidine cyclo-ligase activity"/>
    <property type="evidence" value="ECO:0007669"/>
    <property type="project" value="UniProtKB-UniRule"/>
</dbReference>
<dbReference type="SUPFAM" id="SSF56042">
    <property type="entry name" value="PurM C-terminal domain-like"/>
    <property type="match status" value="1"/>
</dbReference>
<evidence type="ECO:0000256" key="14">
    <source>
        <dbReference type="ARBA" id="ARBA00049057"/>
    </source>
</evidence>
<sequence length="330" mass="36276">MKYKDTGVDIDKANEAVKRIKDKVKSTYDKNVLTELGSFGGLYELRGYKNPVLVSGTDGVGTKLKLAFLAGKHSTVGIDLVAMSVNDILVQGAKPLFFLDYIATSNLKPEVMEEIVGGIAEGCKISSCSLLGGEMAELPGFYQKEEYDLAGFAVGACEKENIITGENIEKGDVLIGLHSSGLHSNGFSLARKVLIDEKNPDEILLEEMLTPTKIYTEPVMNLIESINIKGMVHITGGGFYENIPRILPDNLAAKIEKSSWEEPNIFKMISSSGNISQKEMFKTFNMGIGYIIVVEKKQLLEARNVLKNTDYDFSIIGNIFESKQKKVVIN</sequence>
<evidence type="ECO:0000256" key="15">
    <source>
        <dbReference type="HAMAP-Rule" id="MF_00741"/>
    </source>
</evidence>
<evidence type="ECO:0000256" key="3">
    <source>
        <dbReference type="ARBA" id="ARBA00010280"/>
    </source>
</evidence>
<dbReference type="Proteomes" id="UP000324143">
    <property type="component" value="Unassembled WGS sequence"/>
</dbReference>
<dbReference type="InterPro" id="IPR010918">
    <property type="entry name" value="PurM-like_C_dom"/>
</dbReference>
<evidence type="ECO:0000313" key="19">
    <source>
        <dbReference type="Proteomes" id="UP000324143"/>
    </source>
</evidence>
<dbReference type="InterPro" id="IPR016188">
    <property type="entry name" value="PurM-like_N"/>
</dbReference>
<name>A0A5D0MGH1_9BACT</name>
<evidence type="ECO:0000256" key="7">
    <source>
        <dbReference type="ARBA" id="ARBA00022598"/>
    </source>
</evidence>
<reference evidence="18" key="1">
    <citation type="submission" date="2019-08" db="EMBL/GenBank/DDBJ databases">
        <title>Genomic characterization of a novel candidate phylum (ARYD3) from a high temperature, high salinity tertiary oil reservoir in north central Oklahoma, USA.</title>
        <authorList>
            <person name="Youssef N.H."/>
            <person name="Yadav A."/>
            <person name="Elshahed M.S."/>
        </authorList>
    </citation>
    <scope>NUCLEOTIDE SEQUENCE [LARGE SCALE GENOMIC DNA]</scope>
    <source>
        <strain evidence="18">ARYD3</strain>
    </source>
</reference>
<dbReference type="UniPathway" id="UPA00074">
    <property type="reaction ID" value="UER00129"/>
</dbReference>
<dbReference type="HAMAP" id="MF_00741">
    <property type="entry name" value="AIRS"/>
    <property type="match status" value="1"/>
</dbReference>
<comment type="caution">
    <text evidence="18">The sequence shown here is derived from an EMBL/GenBank/DDBJ whole genome shotgun (WGS) entry which is preliminary data.</text>
</comment>
<dbReference type="Pfam" id="PF02769">
    <property type="entry name" value="AIRS_C"/>
    <property type="match status" value="1"/>
</dbReference>
<keyword evidence="7 15" id="KW-0436">Ligase</keyword>
<feature type="domain" description="PurM-like N-terminal" evidence="16">
    <location>
        <begin position="52"/>
        <end position="156"/>
    </location>
</feature>
<dbReference type="FunFam" id="3.30.1330.10:FF:000001">
    <property type="entry name" value="Phosphoribosylformylglycinamidine cyclo-ligase"/>
    <property type="match status" value="1"/>
</dbReference>
<dbReference type="EMBL" id="VSIX01000139">
    <property type="protein sequence ID" value="TYB30338.1"/>
    <property type="molecule type" value="Genomic_DNA"/>
</dbReference>
<protein>
    <recommendedName>
        <fullName evidence="5 15">Phosphoribosylformylglycinamidine cyclo-ligase</fullName>
        <ecNumber evidence="4 15">6.3.3.1</ecNumber>
    </recommendedName>
    <alternativeName>
        <fullName evidence="12 15">AIR synthase</fullName>
    </alternativeName>
    <alternativeName>
        <fullName evidence="13 15">AIRS</fullName>
    </alternativeName>
    <alternativeName>
        <fullName evidence="11 15">Phosphoribosyl-aminoimidazole synthetase</fullName>
    </alternativeName>
</protein>
<evidence type="ECO:0000256" key="12">
    <source>
        <dbReference type="ARBA" id="ARBA00032931"/>
    </source>
</evidence>
<evidence type="ECO:0000256" key="4">
    <source>
        <dbReference type="ARBA" id="ARBA00013047"/>
    </source>
</evidence>
<dbReference type="Gene3D" id="3.90.650.10">
    <property type="entry name" value="PurM-like C-terminal domain"/>
    <property type="match status" value="1"/>
</dbReference>
<comment type="pathway">
    <text evidence="2 15">Purine metabolism; IMP biosynthesis via de novo pathway; 5-amino-1-(5-phospho-D-ribosyl)imidazole from N(2)-formyl-N(1)-(5-phospho-D-ribosyl)glycinamide: step 2/2.</text>
</comment>
<evidence type="ECO:0000256" key="13">
    <source>
        <dbReference type="ARBA" id="ARBA00033093"/>
    </source>
</evidence>
<proteinExistence type="inferred from homology"/>
<evidence type="ECO:0000256" key="5">
    <source>
        <dbReference type="ARBA" id="ARBA00020367"/>
    </source>
</evidence>